<reference evidence="2" key="2">
    <citation type="submission" date="2023-04" db="EMBL/GenBank/DDBJ databases">
        <authorList>
            <person name="Bu L."/>
            <person name="Lu L."/>
            <person name="Laidemitt M.R."/>
            <person name="Zhang S.M."/>
            <person name="Mutuku M."/>
            <person name="Mkoji G."/>
            <person name="Steinauer M."/>
            <person name="Loker E.S."/>
        </authorList>
    </citation>
    <scope>NUCLEOTIDE SEQUENCE</scope>
    <source>
        <strain evidence="2">KasaAsao</strain>
        <tissue evidence="2">Whole Snail</tissue>
    </source>
</reference>
<dbReference type="AlphaFoldDB" id="A0AAD8B5L0"/>
<organism evidence="2 3">
    <name type="scientific">Biomphalaria pfeifferi</name>
    <name type="common">Bloodfluke planorb</name>
    <name type="synonym">Freshwater snail</name>
    <dbReference type="NCBI Taxonomy" id="112525"/>
    <lineage>
        <taxon>Eukaryota</taxon>
        <taxon>Metazoa</taxon>
        <taxon>Spiralia</taxon>
        <taxon>Lophotrochozoa</taxon>
        <taxon>Mollusca</taxon>
        <taxon>Gastropoda</taxon>
        <taxon>Heterobranchia</taxon>
        <taxon>Euthyneura</taxon>
        <taxon>Panpulmonata</taxon>
        <taxon>Hygrophila</taxon>
        <taxon>Lymnaeoidea</taxon>
        <taxon>Planorbidae</taxon>
        <taxon>Biomphalaria</taxon>
    </lineage>
</organism>
<gene>
    <name evidence="2" type="ORF">Bpfe_022051</name>
</gene>
<dbReference type="EMBL" id="JASAOG010000137">
    <property type="protein sequence ID" value="KAK0048436.1"/>
    <property type="molecule type" value="Genomic_DNA"/>
</dbReference>
<sequence length="67" mass="7663">MPRRPSRKKHPVTATVRKHWGAGGQGHNHKPDSSSQEEGGGHPRQHNRRYLQKSGLDNKDQSMDERQ</sequence>
<proteinExistence type="predicted"/>
<comment type="caution">
    <text evidence="2">The sequence shown here is derived from an EMBL/GenBank/DDBJ whole genome shotgun (WGS) entry which is preliminary data.</text>
</comment>
<evidence type="ECO:0000313" key="3">
    <source>
        <dbReference type="Proteomes" id="UP001233172"/>
    </source>
</evidence>
<dbReference type="Proteomes" id="UP001233172">
    <property type="component" value="Unassembled WGS sequence"/>
</dbReference>
<feature type="compositionally biased region" description="Basic residues" evidence="1">
    <location>
        <begin position="1"/>
        <end position="20"/>
    </location>
</feature>
<reference evidence="2" key="1">
    <citation type="journal article" date="2023" name="PLoS Negl. Trop. Dis.">
        <title>A genome sequence for Biomphalaria pfeifferi, the major vector snail for the human-infecting parasite Schistosoma mansoni.</title>
        <authorList>
            <person name="Bu L."/>
            <person name="Lu L."/>
            <person name="Laidemitt M.R."/>
            <person name="Zhang S.M."/>
            <person name="Mutuku M."/>
            <person name="Mkoji G."/>
            <person name="Steinauer M."/>
            <person name="Loker E.S."/>
        </authorList>
    </citation>
    <scope>NUCLEOTIDE SEQUENCE</scope>
    <source>
        <strain evidence="2">KasaAsao</strain>
    </source>
</reference>
<evidence type="ECO:0000256" key="1">
    <source>
        <dbReference type="SAM" id="MobiDB-lite"/>
    </source>
</evidence>
<name>A0AAD8B5L0_BIOPF</name>
<accession>A0AAD8B5L0</accession>
<keyword evidence="3" id="KW-1185">Reference proteome</keyword>
<protein>
    <submittedName>
        <fullName evidence="2">Uncharacterized protein</fullName>
    </submittedName>
</protein>
<feature type="compositionally biased region" description="Basic and acidic residues" evidence="1">
    <location>
        <begin position="56"/>
        <end position="67"/>
    </location>
</feature>
<evidence type="ECO:0000313" key="2">
    <source>
        <dbReference type="EMBL" id="KAK0048436.1"/>
    </source>
</evidence>
<feature type="region of interest" description="Disordered" evidence="1">
    <location>
        <begin position="1"/>
        <end position="67"/>
    </location>
</feature>